<dbReference type="EMBL" id="VEPZ02001577">
    <property type="protein sequence ID" value="KAE8667319.1"/>
    <property type="molecule type" value="Genomic_DNA"/>
</dbReference>
<gene>
    <name evidence="1" type="ORF">F3Y22_tig00112416pilonHSYRG00063</name>
</gene>
<evidence type="ECO:0000313" key="2">
    <source>
        <dbReference type="Proteomes" id="UP000436088"/>
    </source>
</evidence>
<keyword evidence="2" id="KW-1185">Reference proteome</keyword>
<dbReference type="AlphaFoldDB" id="A0A6A2Y4H2"/>
<reference evidence="1" key="1">
    <citation type="submission" date="2019-09" db="EMBL/GenBank/DDBJ databases">
        <title>Draft genome information of white flower Hibiscus syriacus.</title>
        <authorList>
            <person name="Kim Y.-M."/>
        </authorList>
    </citation>
    <scope>NUCLEOTIDE SEQUENCE [LARGE SCALE GENOMIC DNA]</scope>
    <source>
        <strain evidence="1">YM2019G1</strain>
    </source>
</reference>
<sequence>MGATEAITGRFREQIRELDNLQDCQRHGGRVWYQQQAMPEMEDAYEVAERIMSKCDMQPRS</sequence>
<organism evidence="1 2">
    <name type="scientific">Hibiscus syriacus</name>
    <name type="common">Rose of Sharon</name>
    <dbReference type="NCBI Taxonomy" id="106335"/>
    <lineage>
        <taxon>Eukaryota</taxon>
        <taxon>Viridiplantae</taxon>
        <taxon>Streptophyta</taxon>
        <taxon>Embryophyta</taxon>
        <taxon>Tracheophyta</taxon>
        <taxon>Spermatophyta</taxon>
        <taxon>Magnoliopsida</taxon>
        <taxon>eudicotyledons</taxon>
        <taxon>Gunneridae</taxon>
        <taxon>Pentapetalae</taxon>
        <taxon>rosids</taxon>
        <taxon>malvids</taxon>
        <taxon>Malvales</taxon>
        <taxon>Malvaceae</taxon>
        <taxon>Malvoideae</taxon>
        <taxon>Hibiscus</taxon>
    </lineage>
</organism>
<accession>A0A6A2Y4H2</accession>
<proteinExistence type="predicted"/>
<evidence type="ECO:0000313" key="1">
    <source>
        <dbReference type="EMBL" id="KAE8667319.1"/>
    </source>
</evidence>
<name>A0A6A2Y4H2_HIBSY</name>
<protein>
    <submittedName>
        <fullName evidence="1">Uncharacterized protein</fullName>
    </submittedName>
</protein>
<dbReference type="Proteomes" id="UP000436088">
    <property type="component" value="Unassembled WGS sequence"/>
</dbReference>
<comment type="caution">
    <text evidence="1">The sequence shown here is derived from an EMBL/GenBank/DDBJ whole genome shotgun (WGS) entry which is preliminary data.</text>
</comment>